<evidence type="ECO:0000313" key="2">
    <source>
        <dbReference type="EMBL" id="JAD35161.1"/>
    </source>
</evidence>
<reference evidence="2" key="2">
    <citation type="journal article" date="2015" name="Data Brief">
        <title>Shoot transcriptome of the giant reed, Arundo donax.</title>
        <authorList>
            <person name="Barrero R.A."/>
            <person name="Guerrero F.D."/>
            <person name="Moolhuijzen P."/>
            <person name="Goolsby J.A."/>
            <person name="Tidwell J."/>
            <person name="Bellgard S.E."/>
            <person name="Bellgard M.I."/>
        </authorList>
    </citation>
    <scope>NUCLEOTIDE SEQUENCE</scope>
    <source>
        <tissue evidence="2">Shoot tissue taken approximately 20 cm above the soil surface</tissue>
    </source>
</reference>
<feature type="transmembrane region" description="Helical" evidence="1">
    <location>
        <begin position="22"/>
        <end position="50"/>
    </location>
</feature>
<dbReference type="AlphaFoldDB" id="A0A0A8Z8P5"/>
<keyword evidence="1" id="KW-0812">Transmembrane</keyword>
<accession>A0A0A8Z8P5</accession>
<evidence type="ECO:0000256" key="1">
    <source>
        <dbReference type="SAM" id="Phobius"/>
    </source>
</evidence>
<reference evidence="2" key="1">
    <citation type="submission" date="2014-09" db="EMBL/GenBank/DDBJ databases">
        <authorList>
            <person name="Magalhaes I.L.F."/>
            <person name="Oliveira U."/>
            <person name="Santos F.R."/>
            <person name="Vidigal T.H.D.A."/>
            <person name="Brescovit A.D."/>
            <person name="Santos A.J."/>
        </authorList>
    </citation>
    <scope>NUCLEOTIDE SEQUENCE</scope>
    <source>
        <tissue evidence="2">Shoot tissue taken approximately 20 cm above the soil surface</tissue>
    </source>
</reference>
<proteinExistence type="predicted"/>
<name>A0A0A8Z8P5_ARUDO</name>
<protein>
    <submittedName>
        <fullName evidence="2">Uncharacterized protein</fullName>
    </submittedName>
</protein>
<keyword evidence="1" id="KW-1133">Transmembrane helix</keyword>
<keyword evidence="1" id="KW-0472">Membrane</keyword>
<organism evidence="2">
    <name type="scientific">Arundo donax</name>
    <name type="common">Giant reed</name>
    <name type="synonym">Donax arundinaceus</name>
    <dbReference type="NCBI Taxonomy" id="35708"/>
    <lineage>
        <taxon>Eukaryota</taxon>
        <taxon>Viridiplantae</taxon>
        <taxon>Streptophyta</taxon>
        <taxon>Embryophyta</taxon>
        <taxon>Tracheophyta</taxon>
        <taxon>Spermatophyta</taxon>
        <taxon>Magnoliopsida</taxon>
        <taxon>Liliopsida</taxon>
        <taxon>Poales</taxon>
        <taxon>Poaceae</taxon>
        <taxon>PACMAD clade</taxon>
        <taxon>Arundinoideae</taxon>
        <taxon>Arundineae</taxon>
        <taxon>Arundo</taxon>
    </lineage>
</organism>
<sequence>MPLCGKDDAALLLWPDAQDQSVFVVAISLLLALVSFCLLHILCDFCGLHIKDGRMGSFRRGQAVFGTWCAEYGQQCCIRRMVCRKSVFGI</sequence>
<dbReference type="EMBL" id="GBRH01262734">
    <property type="protein sequence ID" value="JAD35161.1"/>
    <property type="molecule type" value="Transcribed_RNA"/>
</dbReference>